<feature type="region of interest" description="Disordered" evidence="1">
    <location>
        <begin position="150"/>
        <end position="176"/>
    </location>
</feature>
<name>A0A1U7LMJ7_NEOID</name>
<proteinExistence type="predicted"/>
<evidence type="ECO:0000313" key="2">
    <source>
        <dbReference type="EMBL" id="OLL23741.1"/>
    </source>
</evidence>
<comment type="caution">
    <text evidence="2">The sequence shown here is derived from an EMBL/GenBank/DDBJ whole genome shotgun (WGS) entry which is preliminary data.</text>
</comment>
<reference evidence="2 3" key="1">
    <citation type="submission" date="2016-04" db="EMBL/GenBank/DDBJ databases">
        <title>Evolutionary innovation and constraint leading to complex multicellularity in the Ascomycota.</title>
        <authorList>
            <person name="Cisse O."/>
            <person name="Nguyen A."/>
            <person name="Hewitt D.A."/>
            <person name="Jedd G."/>
            <person name="Stajich J.E."/>
        </authorList>
    </citation>
    <scope>NUCLEOTIDE SEQUENCE [LARGE SCALE GENOMIC DNA]</scope>
    <source>
        <strain evidence="2 3">DAH-3</strain>
    </source>
</reference>
<accession>A0A1U7LMJ7</accession>
<dbReference type="AlphaFoldDB" id="A0A1U7LMJ7"/>
<sequence>MFQLYQTLYVTRQSINQTPALIKIVSQGGELIVVAQTLILISLAVYYLVTDGTCISIKERIQRILYYALKPEFTASPSPMIVEKRAVPILTFTEILRQAVPPIKVNIVTITRMTHHLFSINRANSEVHKAKSIYWLLNAPSITAFTEIKKKSKLPSNEPSGPHSRTESKGHQSSPIEDKNMILPMRSHAYSTSSPCSIIGSPLIGEVPKEEIDTDISIPGPQVPFVPRLNNRKWLKKVYLPKKTVKHITVA</sequence>
<dbReference type="OrthoDB" id="270930at2759"/>
<evidence type="ECO:0000313" key="3">
    <source>
        <dbReference type="Proteomes" id="UP000186594"/>
    </source>
</evidence>
<organism evidence="2 3">
    <name type="scientific">Neolecta irregularis (strain DAH-3)</name>
    <dbReference type="NCBI Taxonomy" id="1198029"/>
    <lineage>
        <taxon>Eukaryota</taxon>
        <taxon>Fungi</taxon>
        <taxon>Dikarya</taxon>
        <taxon>Ascomycota</taxon>
        <taxon>Taphrinomycotina</taxon>
        <taxon>Neolectales</taxon>
        <taxon>Neolectaceae</taxon>
        <taxon>Neolecta</taxon>
    </lineage>
</organism>
<dbReference type="Proteomes" id="UP000186594">
    <property type="component" value="Unassembled WGS sequence"/>
</dbReference>
<feature type="compositionally biased region" description="Basic and acidic residues" evidence="1">
    <location>
        <begin position="164"/>
        <end position="176"/>
    </location>
</feature>
<gene>
    <name evidence="2" type="ORF">NEOLI_004250</name>
</gene>
<keyword evidence="3" id="KW-1185">Reference proteome</keyword>
<protein>
    <submittedName>
        <fullName evidence="2">Uncharacterized protein</fullName>
    </submittedName>
</protein>
<dbReference type="EMBL" id="LXFE01001306">
    <property type="protein sequence ID" value="OLL23741.1"/>
    <property type="molecule type" value="Genomic_DNA"/>
</dbReference>
<evidence type="ECO:0000256" key="1">
    <source>
        <dbReference type="SAM" id="MobiDB-lite"/>
    </source>
</evidence>